<feature type="region of interest" description="Disordered" evidence="1">
    <location>
        <begin position="1"/>
        <end position="26"/>
    </location>
</feature>
<keyword evidence="2" id="KW-0472">Membrane</keyword>
<dbReference type="AlphaFoldDB" id="A0A502CV71"/>
<feature type="transmembrane region" description="Helical" evidence="2">
    <location>
        <begin position="32"/>
        <end position="52"/>
    </location>
</feature>
<evidence type="ECO:0000313" key="3">
    <source>
        <dbReference type="EMBL" id="TPG16808.1"/>
    </source>
</evidence>
<reference evidence="3 4" key="1">
    <citation type="journal article" date="2019" name="Environ. Microbiol.">
        <title>Species interactions and distinct microbial communities in high Arctic permafrost affected cryosols are associated with the CH4 and CO2 gas fluxes.</title>
        <authorList>
            <person name="Altshuler I."/>
            <person name="Hamel J."/>
            <person name="Turney S."/>
            <person name="Magnuson E."/>
            <person name="Levesque R."/>
            <person name="Greer C."/>
            <person name="Whyte L.G."/>
        </authorList>
    </citation>
    <scope>NUCLEOTIDE SEQUENCE [LARGE SCALE GENOMIC DNA]</scope>
    <source>
        <strain evidence="3 4">S9.3A</strain>
    </source>
</reference>
<organism evidence="3 4">
    <name type="scientific">Pedococcus bigeumensis</name>
    <dbReference type="NCBI Taxonomy" id="433644"/>
    <lineage>
        <taxon>Bacteria</taxon>
        <taxon>Bacillati</taxon>
        <taxon>Actinomycetota</taxon>
        <taxon>Actinomycetes</taxon>
        <taxon>Micrococcales</taxon>
        <taxon>Intrasporangiaceae</taxon>
        <taxon>Pedococcus</taxon>
    </lineage>
</organism>
<feature type="compositionally biased region" description="Low complexity" evidence="1">
    <location>
        <begin position="12"/>
        <end position="26"/>
    </location>
</feature>
<dbReference type="OrthoDB" id="3785142at2"/>
<feature type="compositionally biased region" description="Polar residues" evidence="1">
    <location>
        <begin position="1"/>
        <end position="11"/>
    </location>
</feature>
<feature type="transmembrane region" description="Helical" evidence="2">
    <location>
        <begin position="153"/>
        <end position="175"/>
    </location>
</feature>
<feature type="transmembrane region" description="Helical" evidence="2">
    <location>
        <begin position="72"/>
        <end position="97"/>
    </location>
</feature>
<evidence type="ECO:0000256" key="1">
    <source>
        <dbReference type="SAM" id="MobiDB-lite"/>
    </source>
</evidence>
<evidence type="ECO:0000313" key="4">
    <source>
        <dbReference type="Proteomes" id="UP000317722"/>
    </source>
</evidence>
<keyword evidence="4" id="KW-1185">Reference proteome</keyword>
<dbReference type="Proteomes" id="UP000317722">
    <property type="component" value="Unassembled WGS sequence"/>
</dbReference>
<accession>A0A502CV71</accession>
<feature type="transmembrane region" description="Helical" evidence="2">
    <location>
        <begin position="180"/>
        <end position="197"/>
    </location>
</feature>
<proteinExistence type="predicted"/>
<keyword evidence="2" id="KW-1133">Transmembrane helix</keyword>
<keyword evidence="2" id="KW-0812">Transmembrane</keyword>
<comment type="caution">
    <text evidence="3">The sequence shown here is derived from an EMBL/GenBank/DDBJ whole genome shotgun (WGS) entry which is preliminary data.</text>
</comment>
<name>A0A502CV71_9MICO</name>
<evidence type="ECO:0000256" key="2">
    <source>
        <dbReference type="SAM" id="Phobius"/>
    </source>
</evidence>
<dbReference type="EMBL" id="RCZM01000003">
    <property type="protein sequence ID" value="TPG16808.1"/>
    <property type="molecule type" value="Genomic_DNA"/>
</dbReference>
<feature type="transmembrane region" description="Helical" evidence="2">
    <location>
        <begin position="109"/>
        <end position="133"/>
    </location>
</feature>
<sequence length="248" mass="24965">MKDSTMTNSVIPAQSTSTPPAQTPSTPLRRRLSALALAGAGVGIVAGHALSIDSGQGTAAYLADFTAHHLRGTMGGLSIALGAFLLVPGLVSLLRLVTGRGARLATIAAALWGTGAIALGAGDVMQTLVMSALVPTHPDTARAVIEVAQQGILGLPFLFAPAFVLGGTLFAIALLRARTVPTWLGVLTLFGPLLVPASSAGGLLTAAVPLLPLGAALVLLSLRAEAPSHTDCVGATEPRTIHYDAPPA</sequence>
<protein>
    <submittedName>
        <fullName evidence="3">DUF4386 family protein</fullName>
    </submittedName>
</protein>
<gene>
    <name evidence="3" type="ORF">EAH86_08360</name>
</gene>